<keyword evidence="3 9" id="KW-0812">Transmembrane</keyword>
<dbReference type="OrthoDB" id="3543885at2759"/>
<dbReference type="GO" id="GO:0016887">
    <property type="term" value="F:ATP hydrolysis activity"/>
    <property type="evidence" value="ECO:0007669"/>
    <property type="project" value="InterPro"/>
</dbReference>
<evidence type="ECO:0000259" key="11">
    <source>
        <dbReference type="PROSITE" id="PS50929"/>
    </source>
</evidence>
<dbReference type="Pfam" id="PF00005">
    <property type="entry name" value="ABC_tran"/>
    <property type="match status" value="2"/>
</dbReference>
<feature type="transmembrane region" description="Helical" evidence="9">
    <location>
        <begin position="993"/>
        <end position="1016"/>
    </location>
</feature>
<dbReference type="Proteomes" id="UP000297777">
    <property type="component" value="Unassembled WGS sequence"/>
</dbReference>
<organism evidence="12 13">
    <name type="scientific">Botrytis tulipae</name>
    <dbReference type="NCBI Taxonomy" id="87230"/>
    <lineage>
        <taxon>Eukaryota</taxon>
        <taxon>Fungi</taxon>
        <taxon>Dikarya</taxon>
        <taxon>Ascomycota</taxon>
        <taxon>Pezizomycotina</taxon>
        <taxon>Leotiomycetes</taxon>
        <taxon>Helotiales</taxon>
        <taxon>Sclerotiniaceae</taxon>
        <taxon>Botrytis</taxon>
    </lineage>
</organism>
<dbReference type="InterPro" id="IPR036640">
    <property type="entry name" value="ABC1_TM_sf"/>
</dbReference>
<dbReference type="InterPro" id="IPR050173">
    <property type="entry name" value="ABC_transporter_C-like"/>
</dbReference>
<protein>
    <recommendedName>
        <fullName evidence="14">ABC transporter domain-containing protein</fullName>
    </recommendedName>
</protein>
<feature type="transmembrane region" description="Helical" evidence="9">
    <location>
        <begin position="100"/>
        <end position="123"/>
    </location>
</feature>
<feature type="transmembrane region" description="Helical" evidence="9">
    <location>
        <begin position="954"/>
        <end position="972"/>
    </location>
</feature>
<evidence type="ECO:0000256" key="6">
    <source>
        <dbReference type="ARBA" id="ARBA00022989"/>
    </source>
</evidence>
<reference evidence="12 13" key="1">
    <citation type="submission" date="2017-12" db="EMBL/GenBank/DDBJ databases">
        <title>Comparative genomics of Botrytis spp.</title>
        <authorList>
            <person name="Valero-Jimenez C.A."/>
            <person name="Tapia P."/>
            <person name="Veloso J."/>
            <person name="Silva-Moreno E."/>
            <person name="Staats M."/>
            <person name="Valdes J.H."/>
            <person name="Van Kan J.A.L."/>
        </authorList>
    </citation>
    <scope>NUCLEOTIDE SEQUENCE [LARGE SCALE GENOMIC DNA]</scope>
    <source>
        <strain evidence="12 13">Bt9001</strain>
    </source>
</reference>
<evidence type="ECO:0000256" key="5">
    <source>
        <dbReference type="ARBA" id="ARBA00022840"/>
    </source>
</evidence>
<dbReference type="CDD" id="cd18579">
    <property type="entry name" value="ABC_6TM_ABCC_D1"/>
    <property type="match status" value="1"/>
</dbReference>
<dbReference type="SMART" id="SM00382">
    <property type="entry name" value="AAA"/>
    <property type="match status" value="2"/>
</dbReference>
<feature type="transmembrane region" description="Helical" evidence="9">
    <location>
        <begin position="880"/>
        <end position="900"/>
    </location>
</feature>
<dbReference type="CDD" id="cd18580">
    <property type="entry name" value="ABC_6TM_ABCC_D2"/>
    <property type="match status" value="1"/>
</dbReference>
<dbReference type="InterPro" id="IPR011527">
    <property type="entry name" value="ABC1_TM_dom"/>
</dbReference>
<feature type="domain" description="ABC transporter" evidence="10">
    <location>
        <begin position="1199"/>
        <end position="1441"/>
    </location>
</feature>
<feature type="domain" description="ABC transmembrane type-1" evidence="11">
    <location>
        <begin position="882"/>
        <end position="1161"/>
    </location>
</feature>
<gene>
    <name evidence="12" type="ORF">BTUL_0340g00030</name>
</gene>
<dbReference type="InterPro" id="IPR017871">
    <property type="entry name" value="ABC_transporter-like_CS"/>
</dbReference>
<keyword evidence="2" id="KW-0813">Transport</keyword>
<dbReference type="InterPro" id="IPR027417">
    <property type="entry name" value="P-loop_NTPase"/>
</dbReference>
<dbReference type="PANTHER" id="PTHR24223:SF399">
    <property type="entry name" value="ABC TRANSPORTER ATNG"/>
    <property type="match status" value="1"/>
</dbReference>
<feature type="domain" description="ABC transporter" evidence="10">
    <location>
        <begin position="602"/>
        <end position="830"/>
    </location>
</feature>
<dbReference type="Gene3D" id="3.40.50.300">
    <property type="entry name" value="P-loop containing nucleotide triphosphate hydrolases"/>
    <property type="match status" value="2"/>
</dbReference>
<keyword evidence="8" id="KW-0325">Glycoprotein</keyword>
<feature type="transmembrane region" description="Helical" evidence="9">
    <location>
        <begin position="1104"/>
        <end position="1125"/>
    </location>
</feature>
<dbReference type="SUPFAM" id="SSF90123">
    <property type="entry name" value="ABC transporter transmembrane region"/>
    <property type="match status" value="2"/>
</dbReference>
<dbReference type="InterPro" id="IPR044746">
    <property type="entry name" value="ABCC_6TM_D1"/>
</dbReference>
<evidence type="ECO:0000256" key="1">
    <source>
        <dbReference type="ARBA" id="ARBA00004141"/>
    </source>
</evidence>
<dbReference type="EMBL" id="PQXH01000338">
    <property type="protein sequence ID" value="TGO07050.1"/>
    <property type="molecule type" value="Genomic_DNA"/>
</dbReference>
<evidence type="ECO:0000256" key="4">
    <source>
        <dbReference type="ARBA" id="ARBA00022741"/>
    </source>
</evidence>
<feature type="transmembrane region" description="Helical" evidence="9">
    <location>
        <begin position="267"/>
        <end position="291"/>
    </location>
</feature>
<sequence>MDAYSSQVCQLDADDTFGPAVTSCARTFDFTLFFEQAILSLVPSTIFLLISPLRIWRLRISSQKTMSSWMSIAKPITALALVSVRILLLVYYTIQNTIRTSFSIPTAILDLLAAVTIIPLSYLEQHRSVKPSTLINFYLTLSAVLDLPQARTLYLIPGQLRIAIIFSVALAVKIALLFLEAWDKRAFLMEKYQTLATETTSGIFSYSLFLWMNSLFRRGYSKVILFDDLGPIDSSLGSAGLHRRLQDSWQPQYCEARMPLLRSLWKALRWSILSPVLPRLCYSGFLFAQPFLIDRATSYLSQPSNPLEDDIGYGLIGATACTYLGIAISHALFQHLLYRHITMVRGSLVSMIYTNSLSIEDRIDDSSAAVTLMSNDVDRICQSLIMLHDLWSRPLELLVGIILLALQIGWVSTIPLAVILISAMLDSRVTLLIGNKVKVWSDAVQQRVSFIADVLLSMKSVKMLGLARPLGSLLQKERLNELKLQANFRWSTVWLNTLGNLPPAVAPAATFVVYAIKARVTSSSPLNTSQVFTSLALINLITTPASELLTSFPSAAACLGCVGRIQEHLRSPTRHNLRALNTTGEIHQEKINTEYNLDMSPLRLTRVCLSINDSSNYLLRDLDLEFRQSSFTMILGPSGSGKSTLLRAILSEAKYSGTISINTHQIAYCPQVPWLFTGTIQQNVCGLEVGAVDETWYKSVLHACALDSVLLGLSQNDKTHIEGQSSSLSGGEKQRLGLARALYQRPRLILLDDVLSALDIKTEIRIMTRLFGKDGLLLKLGAAVVFVTHSTRWEPIADNVITLDGSGNAKTYCKAPHHDYLESEDLSLYSRPIPLADLSSSGNPATHCVFNELHRDDNLHVAPPRHGSDSRDYMYYFKSVRWLTVLILFLSATAQTICYYMSQAILNWWTADHGSNERIWLPLYLTLAIGNGVIYGCTAWIMFLKLVPESAANLHIILLDVVMNAPYSFFARTDIGTILNRFIQDMTLVESQLPTGILCTLIYLLWTIGSLCLISLGSTWMALTIPAVFITLWCVQRIYLRTSRRLRAIELELRSPIYSHFLQTLNGLSSIRVFRWQGQFTNSMIDKVDRSQIPYYLLYCAQRWLQLVLDLIVAALAVVVVTLAVKLRSSTTPGSLGLSLNNVLSFNETLALLLQYWTQLEVSLGAISRIREFSDQTPLEPAPDSPAVLTDTWPEYGGIEICDLNARYTEANMALSNFTISIRPGEKIGLCGRSGSGKSSLLSILLRLLEPLNGSIIIDGVDLTCIDHKTIRERLLSIPQDSFLLQNTIRFNLDPQAEYNDTQMITALSKVSLWPVIEKRGGLDTKVTSNSLSQGQKQLLSLARAIIGKEKRKINSKGQVLGGILLLDEATSNIDTTTDSLIQRVIRDEFSVYTILVVAHRLDTILDSDRIAVLDSGRVVEFDSPETLLSKDSAFSALYNARNMKEL</sequence>
<feature type="domain" description="ABC transmembrane type-1" evidence="11">
    <location>
        <begin position="280"/>
        <end position="557"/>
    </location>
</feature>
<dbReference type="InterPro" id="IPR003593">
    <property type="entry name" value="AAA+_ATPase"/>
</dbReference>
<dbReference type="Pfam" id="PF00664">
    <property type="entry name" value="ABC_membrane"/>
    <property type="match status" value="2"/>
</dbReference>
<dbReference type="Pfam" id="PF24357">
    <property type="entry name" value="TMD0_ABC"/>
    <property type="match status" value="1"/>
</dbReference>
<keyword evidence="13" id="KW-1185">Reference proteome</keyword>
<dbReference type="SUPFAM" id="SSF52540">
    <property type="entry name" value="P-loop containing nucleoside triphosphate hydrolases"/>
    <property type="match status" value="2"/>
</dbReference>
<dbReference type="InterPro" id="IPR056227">
    <property type="entry name" value="TMD0_ABC"/>
</dbReference>
<evidence type="ECO:0000256" key="3">
    <source>
        <dbReference type="ARBA" id="ARBA00022692"/>
    </source>
</evidence>
<dbReference type="FunFam" id="3.40.50.300:FF:000163">
    <property type="entry name" value="Multidrug resistance-associated protein member 4"/>
    <property type="match status" value="1"/>
</dbReference>
<dbReference type="InterPro" id="IPR003439">
    <property type="entry name" value="ABC_transporter-like_ATP-bd"/>
</dbReference>
<accession>A0A4Z1E6Q8</accession>
<evidence type="ECO:0000256" key="2">
    <source>
        <dbReference type="ARBA" id="ARBA00022448"/>
    </source>
</evidence>
<feature type="transmembrane region" description="Helical" evidence="9">
    <location>
        <begin position="1022"/>
        <end position="1040"/>
    </location>
</feature>
<name>A0A4Z1E6Q8_9HELO</name>
<feature type="transmembrane region" description="Helical" evidence="9">
    <location>
        <begin position="162"/>
        <end position="182"/>
    </location>
</feature>
<keyword evidence="5" id="KW-0067">ATP-binding</keyword>
<dbReference type="PANTHER" id="PTHR24223">
    <property type="entry name" value="ATP-BINDING CASSETTE SUB-FAMILY C"/>
    <property type="match status" value="1"/>
</dbReference>
<evidence type="ECO:0000256" key="8">
    <source>
        <dbReference type="ARBA" id="ARBA00023180"/>
    </source>
</evidence>
<feature type="transmembrane region" description="Helical" evidence="9">
    <location>
        <begin position="37"/>
        <end position="56"/>
    </location>
</feature>
<proteinExistence type="predicted"/>
<evidence type="ECO:0000313" key="13">
    <source>
        <dbReference type="Proteomes" id="UP000297777"/>
    </source>
</evidence>
<dbReference type="GO" id="GO:0016020">
    <property type="term" value="C:membrane"/>
    <property type="evidence" value="ECO:0007669"/>
    <property type="project" value="UniProtKB-SubCell"/>
</dbReference>
<dbReference type="Gene3D" id="1.20.1560.10">
    <property type="entry name" value="ABC transporter type 1, transmembrane domain"/>
    <property type="match status" value="2"/>
</dbReference>
<feature type="transmembrane region" description="Helical" evidence="9">
    <location>
        <begin position="921"/>
        <end position="942"/>
    </location>
</feature>
<evidence type="ECO:0000259" key="10">
    <source>
        <dbReference type="PROSITE" id="PS50893"/>
    </source>
</evidence>
<feature type="transmembrane region" description="Helical" evidence="9">
    <location>
        <begin position="311"/>
        <end position="333"/>
    </location>
</feature>
<evidence type="ECO:0008006" key="14">
    <source>
        <dbReference type="Google" id="ProtNLM"/>
    </source>
</evidence>
<dbReference type="InterPro" id="IPR044726">
    <property type="entry name" value="ABCC_6TM_D2"/>
</dbReference>
<dbReference type="PROSITE" id="PS50929">
    <property type="entry name" value="ABC_TM1F"/>
    <property type="match status" value="2"/>
</dbReference>
<dbReference type="PROSITE" id="PS00211">
    <property type="entry name" value="ABC_TRANSPORTER_1"/>
    <property type="match status" value="2"/>
</dbReference>
<keyword evidence="6 9" id="KW-1133">Transmembrane helix</keyword>
<evidence type="ECO:0000313" key="12">
    <source>
        <dbReference type="EMBL" id="TGO07050.1"/>
    </source>
</evidence>
<dbReference type="PROSITE" id="PS50893">
    <property type="entry name" value="ABC_TRANSPORTER_2"/>
    <property type="match status" value="2"/>
</dbReference>
<dbReference type="FunFam" id="1.20.1560.10:FF:000055">
    <property type="entry name" value="ABC multidrug transporter (Eurofung)"/>
    <property type="match status" value="1"/>
</dbReference>
<feature type="transmembrane region" description="Helical" evidence="9">
    <location>
        <begin position="76"/>
        <end position="94"/>
    </location>
</feature>
<comment type="caution">
    <text evidence="12">The sequence shown here is derived from an EMBL/GenBank/DDBJ whole genome shotgun (WGS) entry which is preliminary data.</text>
</comment>
<dbReference type="GO" id="GO:0005524">
    <property type="term" value="F:ATP binding"/>
    <property type="evidence" value="ECO:0007669"/>
    <property type="project" value="UniProtKB-KW"/>
</dbReference>
<comment type="subcellular location">
    <subcellularLocation>
        <location evidence="1">Membrane</location>
        <topology evidence="1">Multi-pass membrane protein</topology>
    </subcellularLocation>
</comment>
<feature type="transmembrane region" description="Helical" evidence="9">
    <location>
        <begin position="397"/>
        <end position="425"/>
    </location>
</feature>
<feature type="transmembrane region" description="Helical" evidence="9">
    <location>
        <begin position="135"/>
        <end position="156"/>
    </location>
</feature>
<evidence type="ECO:0000256" key="7">
    <source>
        <dbReference type="ARBA" id="ARBA00023136"/>
    </source>
</evidence>
<keyword evidence="4" id="KW-0547">Nucleotide-binding</keyword>
<evidence type="ECO:0000256" key="9">
    <source>
        <dbReference type="SAM" id="Phobius"/>
    </source>
</evidence>
<keyword evidence="7 9" id="KW-0472">Membrane</keyword>
<dbReference type="GO" id="GO:0140359">
    <property type="term" value="F:ABC-type transporter activity"/>
    <property type="evidence" value="ECO:0007669"/>
    <property type="project" value="InterPro"/>
</dbReference>